<keyword evidence="1" id="KW-0732">Signal</keyword>
<reference evidence="2 3" key="1">
    <citation type="submission" date="2020-04" db="EMBL/GenBank/DDBJ databases">
        <title>Ferrimonas sp. S7 isolated from sea water.</title>
        <authorList>
            <person name="Bae S.S."/>
            <person name="Baek K."/>
        </authorList>
    </citation>
    <scope>NUCLEOTIDE SEQUENCE [LARGE SCALE GENOMIC DNA]</scope>
    <source>
        <strain evidence="2 3">S7</strain>
    </source>
</reference>
<evidence type="ECO:0000313" key="2">
    <source>
        <dbReference type="EMBL" id="QIZ76198.1"/>
    </source>
</evidence>
<name>A0A6H1UBI3_9GAMM</name>
<accession>A0A6H1UBI3</accession>
<keyword evidence="3" id="KW-1185">Reference proteome</keyword>
<feature type="signal peptide" evidence="1">
    <location>
        <begin position="1"/>
        <end position="26"/>
    </location>
</feature>
<dbReference type="Pfam" id="PF11736">
    <property type="entry name" value="DUF3299"/>
    <property type="match status" value="1"/>
</dbReference>
<dbReference type="InterPro" id="IPR021727">
    <property type="entry name" value="DUF3299"/>
</dbReference>
<dbReference type="AlphaFoldDB" id="A0A6H1UBI3"/>
<dbReference type="Gene3D" id="2.40.50.870">
    <property type="entry name" value="Protein of unknown function (DUF3299)"/>
    <property type="match status" value="1"/>
</dbReference>
<dbReference type="EMBL" id="CP051180">
    <property type="protein sequence ID" value="QIZ76198.1"/>
    <property type="molecule type" value="Genomic_DNA"/>
</dbReference>
<gene>
    <name evidence="2" type="ORF">HER31_04385</name>
</gene>
<dbReference type="Proteomes" id="UP000501602">
    <property type="component" value="Chromosome"/>
</dbReference>
<evidence type="ECO:0000313" key="3">
    <source>
        <dbReference type="Proteomes" id="UP000501602"/>
    </source>
</evidence>
<protein>
    <submittedName>
        <fullName evidence="2">DUF3299 domain-containing protein</fullName>
    </submittedName>
</protein>
<organism evidence="2 3">
    <name type="scientific">Ferrimonas lipolytica</name>
    <dbReference type="NCBI Taxonomy" id="2724191"/>
    <lineage>
        <taxon>Bacteria</taxon>
        <taxon>Pseudomonadati</taxon>
        <taxon>Pseudomonadota</taxon>
        <taxon>Gammaproteobacteria</taxon>
        <taxon>Alteromonadales</taxon>
        <taxon>Ferrimonadaceae</taxon>
        <taxon>Ferrimonas</taxon>
    </lineage>
</organism>
<dbReference type="KEGG" id="fes:HER31_04385"/>
<evidence type="ECO:0000256" key="1">
    <source>
        <dbReference type="SAM" id="SignalP"/>
    </source>
</evidence>
<proteinExistence type="predicted"/>
<feature type="chain" id="PRO_5026293493" evidence="1">
    <location>
        <begin position="27"/>
        <end position="189"/>
    </location>
</feature>
<sequence length="189" mass="21059">MLSNRLQTALGLILFTVTTFSAPVTAQDNDYRQIEWIELMPEDDLVALLNPPEAIELIVDGSDEDSVASLEDVDDEATQRYLAALESTTVVTDFNNTKIRLPGFIVPLELKEDFLAVEFLMVPFFGACLHMPPPPPNQIIYVVYPEGVELNSYQDPFWFEGTLKIETTASDMGTAAYTLVVDSVTPYTE</sequence>